<evidence type="ECO:0000256" key="2">
    <source>
        <dbReference type="SAM" id="MobiDB-lite"/>
    </source>
</evidence>
<name>A0AAJ6YZP0_PAPXU</name>
<keyword evidence="1" id="KW-0698">rRNA processing</keyword>
<dbReference type="GO" id="GO:0005737">
    <property type="term" value="C:cytoplasm"/>
    <property type="evidence" value="ECO:0007669"/>
    <property type="project" value="UniProtKB-SubCell"/>
</dbReference>
<accession>A0AAJ6YZP0</accession>
<dbReference type="Proteomes" id="UP000694872">
    <property type="component" value="Unplaced"/>
</dbReference>
<reference evidence="3" key="1">
    <citation type="submission" date="2025-08" db="UniProtKB">
        <authorList>
            <consortium name="RefSeq"/>
        </authorList>
    </citation>
    <scope>IDENTIFICATION</scope>
</reference>
<dbReference type="PANTHER" id="PTHR15341:SF3">
    <property type="entry name" value="NUCLEAR NUCLEIC ACID-BINDING PROTEIN C1D"/>
    <property type="match status" value="1"/>
</dbReference>
<dbReference type="GO" id="GO:0003723">
    <property type="term" value="F:RNA binding"/>
    <property type="evidence" value="ECO:0007669"/>
    <property type="project" value="UniProtKB-UniRule"/>
</dbReference>
<dbReference type="GeneID" id="106113794"/>
<comment type="subunit">
    <text evidence="1">Monomer and homodimer.</text>
</comment>
<dbReference type="GO" id="GO:0000460">
    <property type="term" value="P:maturation of 5.8S rRNA"/>
    <property type="evidence" value="ECO:0007669"/>
    <property type="project" value="TreeGrafter"/>
</dbReference>
<sequence>MRLTNKKNKMDSDINYGDLSYSIDLVEDSEQLKNDLIEIKDVLDHLLPLKPVYNSLSLPVKIELDLFLLFALNSLQWIKLQVNGVDPRTHPVAGELQRVKIAMIRWHEECDRQNRPRLDIPVVRRFIRGGLQIRNVGHQPYTVKKPTNNTNQDENDQL</sequence>
<dbReference type="GO" id="GO:0003677">
    <property type="term" value="F:DNA binding"/>
    <property type="evidence" value="ECO:0007669"/>
    <property type="project" value="UniProtKB-KW"/>
</dbReference>
<comment type="function">
    <text evidence="1">Plays a role in the recruitment of the exosome to pre-rRNA to mediate the 3'-5' end processing of the 5.8S rRNA.</text>
</comment>
<dbReference type="GO" id="GO:0010468">
    <property type="term" value="P:regulation of gene expression"/>
    <property type="evidence" value="ECO:0007669"/>
    <property type="project" value="TreeGrafter"/>
</dbReference>
<dbReference type="GO" id="GO:0000178">
    <property type="term" value="C:exosome (RNase complex)"/>
    <property type="evidence" value="ECO:0007669"/>
    <property type="project" value="TreeGrafter"/>
</dbReference>
<keyword evidence="1" id="KW-0539">Nucleus</keyword>
<protein>
    <recommendedName>
        <fullName evidence="1">Nuclear nucleic acid-binding protein C1D</fullName>
    </recommendedName>
</protein>
<feature type="region of interest" description="Disordered" evidence="2">
    <location>
        <begin position="138"/>
        <end position="158"/>
    </location>
</feature>
<dbReference type="InterPro" id="IPR011082">
    <property type="entry name" value="Exosome-assoc_fac/DNA_repair"/>
</dbReference>
<dbReference type="GO" id="GO:0005730">
    <property type="term" value="C:nucleolus"/>
    <property type="evidence" value="ECO:0007669"/>
    <property type="project" value="UniProtKB-SubCell"/>
</dbReference>
<dbReference type="RefSeq" id="XP_013162219.1">
    <property type="nucleotide sequence ID" value="XM_013306765.1"/>
</dbReference>
<dbReference type="CTD" id="32558"/>
<keyword evidence="1" id="KW-0963">Cytoplasm</keyword>
<gene>
    <name evidence="3" type="primary">LOC106113794</name>
</gene>
<dbReference type="KEGG" id="pxu:106113794"/>
<keyword evidence="1" id="KW-0694">RNA-binding</keyword>
<proteinExistence type="inferred from homology"/>
<dbReference type="AlphaFoldDB" id="A0AAJ6YZP0"/>
<evidence type="ECO:0000256" key="1">
    <source>
        <dbReference type="RuleBase" id="RU368003"/>
    </source>
</evidence>
<evidence type="ECO:0000313" key="3">
    <source>
        <dbReference type="RefSeq" id="XP_013162219.1"/>
    </source>
</evidence>
<dbReference type="PANTHER" id="PTHR15341">
    <property type="entry name" value="SUN-COR STEROID HORMONE RECEPTOR CO-REPRESSOR"/>
    <property type="match status" value="1"/>
</dbReference>
<comment type="similarity">
    <text evidence="1">Belongs to the C1D family.</text>
</comment>
<organism evidence="3">
    <name type="scientific">Papilio xuthus</name>
    <name type="common">Asian swallowtail butterfly</name>
    <dbReference type="NCBI Taxonomy" id="66420"/>
    <lineage>
        <taxon>Eukaryota</taxon>
        <taxon>Metazoa</taxon>
        <taxon>Ecdysozoa</taxon>
        <taxon>Arthropoda</taxon>
        <taxon>Hexapoda</taxon>
        <taxon>Insecta</taxon>
        <taxon>Pterygota</taxon>
        <taxon>Neoptera</taxon>
        <taxon>Endopterygota</taxon>
        <taxon>Lepidoptera</taxon>
        <taxon>Glossata</taxon>
        <taxon>Ditrysia</taxon>
        <taxon>Papilionoidea</taxon>
        <taxon>Papilionidae</taxon>
        <taxon>Papilioninae</taxon>
        <taxon>Papilio</taxon>
    </lineage>
</organism>
<comment type="subcellular location">
    <subcellularLocation>
        <location evidence="1">Cytoplasm</location>
    </subcellularLocation>
    <subcellularLocation>
        <location evidence="1">Nucleus</location>
        <location evidence="1">Nucleolus</location>
    </subcellularLocation>
    <subcellularLocation>
        <location evidence="1">Nucleus</location>
    </subcellularLocation>
</comment>
<keyword evidence="1" id="KW-0238">DNA-binding</keyword>